<dbReference type="CDD" id="cd16833">
    <property type="entry name" value="YfiH"/>
    <property type="match status" value="1"/>
</dbReference>
<sequence>MIFKICNSVFPNNVLFFSTPKIIDGGFSTGEYDNFNLAVHTNDNLDNVINNRQLLIDKYNLPNEPKWLNQIHSDNCVIADELETIQDADASITRKDGIVCAVLTADCLPIFATDKIGGIVGVCHAGWQGILNGVIENFIEKMQVQPENILIHFGVAIGQQSLELNEDIYQQFIKKNDNYQVAFMQKNNKYYLDIYQIATLILNSKGVKKISGGGLDTKTGDYFSYRRQGANSGRHAHLIWKI</sequence>
<accession>A0A1W1BMN0</accession>
<evidence type="ECO:0000256" key="3">
    <source>
        <dbReference type="ARBA" id="ARBA00022679"/>
    </source>
</evidence>
<comment type="catalytic activity">
    <reaction evidence="7">
        <text>adenosine + H2O + H(+) = inosine + NH4(+)</text>
        <dbReference type="Rhea" id="RHEA:24408"/>
        <dbReference type="ChEBI" id="CHEBI:15377"/>
        <dbReference type="ChEBI" id="CHEBI:15378"/>
        <dbReference type="ChEBI" id="CHEBI:16335"/>
        <dbReference type="ChEBI" id="CHEBI:17596"/>
        <dbReference type="ChEBI" id="CHEBI:28938"/>
        <dbReference type="EC" id="3.5.4.4"/>
    </reaction>
    <physiologicalReaction direction="left-to-right" evidence="7">
        <dbReference type="Rhea" id="RHEA:24409"/>
    </physiologicalReaction>
</comment>
<comment type="catalytic activity">
    <reaction evidence="1">
        <text>inosine + phosphate = alpha-D-ribose 1-phosphate + hypoxanthine</text>
        <dbReference type="Rhea" id="RHEA:27646"/>
        <dbReference type="ChEBI" id="CHEBI:17368"/>
        <dbReference type="ChEBI" id="CHEBI:17596"/>
        <dbReference type="ChEBI" id="CHEBI:43474"/>
        <dbReference type="ChEBI" id="CHEBI:57720"/>
        <dbReference type="EC" id="2.4.2.1"/>
    </reaction>
    <physiologicalReaction direction="left-to-right" evidence="1">
        <dbReference type="Rhea" id="RHEA:27647"/>
    </physiologicalReaction>
</comment>
<dbReference type="Gene3D" id="3.60.140.10">
    <property type="entry name" value="CNF1/YfiH-like putative cysteine hydrolases"/>
    <property type="match status" value="1"/>
</dbReference>
<gene>
    <name evidence="10" type="ORF">MNB_SUP05-5-312</name>
</gene>
<organism evidence="10">
    <name type="scientific">hydrothermal vent metagenome</name>
    <dbReference type="NCBI Taxonomy" id="652676"/>
    <lineage>
        <taxon>unclassified sequences</taxon>
        <taxon>metagenomes</taxon>
        <taxon>ecological metagenomes</taxon>
    </lineage>
</organism>
<evidence type="ECO:0000256" key="7">
    <source>
        <dbReference type="ARBA" id="ARBA00047989"/>
    </source>
</evidence>
<keyword evidence="6" id="KW-0862">Zinc</keyword>
<evidence type="ECO:0000313" key="10">
    <source>
        <dbReference type="EMBL" id="SFV54742.1"/>
    </source>
</evidence>
<dbReference type="AlphaFoldDB" id="A0A1W1BMN0"/>
<dbReference type="SUPFAM" id="SSF64438">
    <property type="entry name" value="CNF1/YfiH-like putative cysteine hydrolases"/>
    <property type="match status" value="1"/>
</dbReference>
<comment type="catalytic activity">
    <reaction evidence="9">
        <text>S-methyl-5'-thioadenosine + phosphate = 5-(methylsulfanyl)-alpha-D-ribose 1-phosphate + adenine</text>
        <dbReference type="Rhea" id="RHEA:11852"/>
        <dbReference type="ChEBI" id="CHEBI:16708"/>
        <dbReference type="ChEBI" id="CHEBI:17509"/>
        <dbReference type="ChEBI" id="CHEBI:43474"/>
        <dbReference type="ChEBI" id="CHEBI:58533"/>
        <dbReference type="EC" id="2.4.2.28"/>
    </reaction>
    <physiologicalReaction direction="left-to-right" evidence="9">
        <dbReference type="Rhea" id="RHEA:11853"/>
    </physiologicalReaction>
</comment>
<comment type="catalytic activity">
    <reaction evidence="8">
        <text>adenosine + phosphate = alpha-D-ribose 1-phosphate + adenine</text>
        <dbReference type="Rhea" id="RHEA:27642"/>
        <dbReference type="ChEBI" id="CHEBI:16335"/>
        <dbReference type="ChEBI" id="CHEBI:16708"/>
        <dbReference type="ChEBI" id="CHEBI:43474"/>
        <dbReference type="ChEBI" id="CHEBI:57720"/>
        <dbReference type="EC" id="2.4.2.1"/>
    </reaction>
    <physiologicalReaction direction="left-to-right" evidence="8">
        <dbReference type="Rhea" id="RHEA:27643"/>
    </physiologicalReaction>
</comment>
<dbReference type="InterPro" id="IPR038371">
    <property type="entry name" value="Cu_polyphenol_OxRdtase_sf"/>
</dbReference>
<comment type="similarity">
    <text evidence="2">Belongs to the purine nucleoside phosphorylase YfiH/LACC1 family.</text>
</comment>
<dbReference type="Pfam" id="PF02578">
    <property type="entry name" value="Cu-oxidase_4"/>
    <property type="match status" value="1"/>
</dbReference>
<name>A0A1W1BMN0_9ZZZZ</name>
<dbReference type="InterPro" id="IPR011324">
    <property type="entry name" value="Cytotoxic_necrot_fac-like_cat"/>
</dbReference>
<keyword evidence="5" id="KW-0378">Hydrolase</keyword>
<dbReference type="InterPro" id="IPR003730">
    <property type="entry name" value="Cu_polyphenol_OxRdtase"/>
</dbReference>
<evidence type="ECO:0000256" key="6">
    <source>
        <dbReference type="ARBA" id="ARBA00022833"/>
    </source>
</evidence>
<dbReference type="PANTHER" id="PTHR30616:SF2">
    <property type="entry name" value="PURINE NUCLEOSIDE PHOSPHORYLASE LACC1"/>
    <property type="match status" value="1"/>
</dbReference>
<reference evidence="10" key="1">
    <citation type="submission" date="2016-10" db="EMBL/GenBank/DDBJ databases">
        <authorList>
            <person name="de Groot N.N."/>
        </authorList>
    </citation>
    <scope>NUCLEOTIDE SEQUENCE</scope>
</reference>
<evidence type="ECO:0000256" key="9">
    <source>
        <dbReference type="ARBA" id="ARBA00049893"/>
    </source>
</evidence>
<protein>
    <submittedName>
        <fullName evidence="10">COG1496: Uncharacterized conserved protein</fullName>
    </submittedName>
</protein>
<dbReference type="EMBL" id="FPHJ01000014">
    <property type="protein sequence ID" value="SFV54742.1"/>
    <property type="molecule type" value="Genomic_DNA"/>
</dbReference>
<evidence type="ECO:0000256" key="8">
    <source>
        <dbReference type="ARBA" id="ARBA00048968"/>
    </source>
</evidence>
<dbReference type="GO" id="GO:0017061">
    <property type="term" value="F:S-methyl-5-thioadenosine phosphorylase activity"/>
    <property type="evidence" value="ECO:0007669"/>
    <property type="project" value="UniProtKB-EC"/>
</dbReference>
<evidence type="ECO:0000256" key="2">
    <source>
        <dbReference type="ARBA" id="ARBA00007353"/>
    </source>
</evidence>
<evidence type="ECO:0000256" key="4">
    <source>
        <dbReference type="ARBA" id="ARBA00022723"/>
    </source>
</evidence>
<keyword evidence="4" id="KW-0479">Metal-binding</keyword>
<proteinExistence type="inferred from homology"/>
<dbReference type="NCBIfam" id="TIGR00726">
    <property type="entry name" value="peptidoglycan editing factor PgeF"/>
    <property type="match status" value="1"/>
</dbReference>
<dbReference type="PANTHER" id="PTHR30616">
    <property type="entry name" value="UNCHARACTERIZED PROTEIN YFIH"/>
    <property type="match status" value="1"/>
</dbReference>
<dbReference type="GO" id="GO:0016787">
    <property type="term" value="F:hydrolase activity"/>
    <property type="evidence" value="ECO:0007669"/>
    <property type="project" value="UniProtKB-KW"/>
</dbReference>
<dbReference type="GO" id="GO:0005507">
    <property type="term" value="F:copper ion binding"/>
    <property type="evidence" value="ECO:0007669"/>
    <property type="project" value="TreeGrafter"/>
</dbReference>
<keyword evidence="3" id="KW-0808">Transferase</keyword>
<evidence type="ECO:0000256" key="1">
    <source>
        <dbReference type="ARBA" id="ARBA00000553"/>
    </source>
</evidence>
<evidence type="ECO:0000256" key="5">
    <source>
        <dbReference type="ARBA" id="ARBA00022801"/>
    </source>
</evidence>